<gene>
    <name evidence="2" type="ORF">KFE25_009111</name>
</gene>
<reference evidence="2" key="1">
    <citation type="submission" date="2021-05" db="EMBL/GenBank/DDBJ databases">
        <title>The genome of the haptophyte Pavlova lutheri (Diacronema luteri, Pavlovales) - a model for lipid biosynthesis in eukaryotic algae.</title>
        <authorList>
            <person name="Hulatt C.J."/>
            <person name="Posewitz M.C."/>
        </authorList>
    </citation>
    <scope>NUCLEOTIDE SEQUENCE</scope>
    <source>
        <strain evidence="2">NIVA-4/92</strain>
    </source>
</reference>
<evidence type="ECO:0000313" key="3">
    <source>
        <dbReference type="Proteomes" id="UP000751190"/>
    </source>
</evidence>
<feature type="region of interest" description="Disordered" evidence="1">
    <location>
        <begin position="31"/>
        <end position="61"/>
    </location>
</feature>
<name>A0A8J6CHW2_DIALT</name>
<evidence type="ECO:0000313" key="2">
    <source>
        <dbReference type="EMBL" id="KAG8470690.1"/>
    </source>
</evidence>
<accession>A0A8J6CHW2</accession>
<proteinExistence type="predicted"/>
<dbReference type="EMBL" id="JAGTXO010000001">
    <property type="protein sequence ID" value="KAG8470690.1"/>
    <property type="molecule type" value="Genomic_DNA"/>
</dbReference>
<protein>
    <submittedName>
        <fullName evidence="2">Uncharacterized protein</fullName>
    </submittedName>
</protein>
<comment type="caution">
    <text evidence="2">The sequence shown here is derived from an EMBL/GenBank/DDBJ whole genome shotgun (WGS) entry which is preliminary data.</text>
</comment>
<dbReference type="Proteomes" id="UP000751190">
    <property type="component" value="Unassembled WGS sequence"/>
</dbReference>
<dbReference type="AlphaFoldDB" id="A0A8J6CHW2"/>
<keyword evidence="3" id="KW-1185">Reference proteome</keyword>
<organism evidence="2 3">
    <name type="scientific">Diacronema lutheri</name>
    <name type="common">Unicellular marine alga</name>
    <name type="synonym">Monochrysis lutheri</name>
    <dbReference type="NCBI Taxonomy" id="2081491"/>
    <lineage>
        <taxon>Eukaryota</taxon>
        <taxon>Haptista</taxon>
        <taxon>Haptophyta</taxon>
        <taxon>Pavlovophyceae</taxon>
        <taxon>Pavlovales</taxon>
        <taxon>Pavlovaceae</taxon>
        <taxon>Diacronema</taxon>
    </lineage>
</organism>
<evidence type="ECO:0000256" key="1">
    <source>
        <dbReference type="SAM" id="MobiDB-lite"/>
    </source>
</evidence>
<sequence>MLLARSLSARAGPRAPQLRVRRLSQVPADHYDLRAAGADEPQPYEVNGEPTDITKSLSKGGKQIGYSPSYARSWDRIFARAAEAARLGEESKAAS</sequence>
<feature type="region of interest" description="Disordered" evidence="1">
    <location>
        <begin position="1"/>
        <end position="20"/>
    </location>
</feature>